<dbReference type="PROSITE" id="PS51257">
    <property type="entry name" value="PROKAR_LIPOPROTEIN"/>
    <property type="match status" value="1"/>
</dbReference>
<dbReference type="AlphaFoldDB" id="D8UES6"/>
<sequence>MVVRHVCFQTSGAVYSTPYSLSAASCYKIIHSYIDGGCYKKAAEWTDPLQLQISIEVTHQLALEPRVGLTAADHCFNNIIGMRIPKGEKAEALVWKQKDWALWMAHVPLHFFKDHRRSAQCVQEKSFLVVMKLPASIELGTPPDDMPAPKWPAPGAVPARRPNLDPAPAPANLATHRKQPACPTLAPEGRNHALATTNTAFMDNAVTDLLCGIKVADD</sequence>
<dbReference type="InParanoid" id="D8UES6"/>
<dbReference type="GeneID" id="9620618"/>
<dbReference type="KEGG" id="vcn:VOLCADRAFT_98228"/>
<protein>
    <submittedName>
        <fullName evidence="1">Uncharacterized protein</fullName>
    </submittedName>
</protein>
<evidence type="ECO:0000313" key="2">
    <source>
        <dbReference type="Proteomes" id="UP000001058"/>
    </source>
</evidence>
<gene>
    <name evidence="1" type="ORF">VOLCADRAFT_98228</name>
</gene>
<reference evidence="1 2" key="1">
    <citation type="journal article" date="2010" name="Science">
        <title>Genomic analysis of organismal complexity in the multicellular green alga Volvox carteri.</title>
        <authorList>
            <person name="Prochnik S.E."/>
            <person name="Umen J."/>
            <person name="Nedelcu A.M."/>
            <person name="Hallmann A."/>
            <person name="Miller S.M."/>
            <person name="Nishii I."/>
            <person name="Ferris P."/>
            <person name="Kuo A."/>
            <person name="Mitros T."/>
            <person name="Fritz-Laylin L.K."/>
            <person name="Hellsten U."/>
            <person name="Chapman J."/>
            <person name="Simakov O."/>
            <person name="Rensing S.A."/>
            <person name="Terry A."/>
            <person name="Pangilinan J."/>
            <person name="Kapitonov V."/>
            <person name="Jurka J."/>
            <person name="Salamov A."/>
            <person name="Shapiro H."/>
            <person name="Schmutz J."/>
            <person name="Grimwood J."/>
            <person name="Lindquist E."/>
            <person name="Lucas S."/>
            <person name="Grigoriev I.V."/>
            <person name="Schmitt R."/>
            <person name="Kirk D."/>
            <person name="Rokhsar D.S."/>
        </authorList>
    </citation>
    <scope>NUCLEOTIDE SEQUENCE [LARGE SCALE GENOMIC DNA]</scope>
    <source>
        <strain evidence="2">f. Nagariensis / Eve</strain>
    </source>
</reference>
<name>D8UES6_VOLCA</name>
<evidence type="ECO:0000313" key="1">
    <source>
        <dbReference type="EMBL" id="EFJ41782.1"/>
    </source>
</evidence>
<dbReference type="Proteomes" id="UP000001058">
    <property type="component" value="Unassembled WGS sequence"/>
</dbReference>
<keyword evidence="2" id="KW-1185">Reference proteome</keyword>
<dbReference type="EMBL" id="GL378390">
    <property type="protein sequence ID" value="EFJ41782.1"/>
    <property type="molecule type" value="Genomic_DNA"/>
</dbReference>
<organism evidence="2">
    <name type="scientific">Volvox carteri f. nagariensis</name>
    <dbReference type="NCBI Taxonomy" id="3068"/>
    <lineage>
        <taxon>Eukaryota</taxon>
        <taxon>Viridiplantae</taxon>
        <taxon>Chlorophyta</taxon>
        <taxon>core chlorophytes</taxon>
        <taxon>Chlorophyceae</taxon>
        <taxon>CS clade</taxon>
        <taxon>Chlamydomonadales</taxon>
        <taxon>Volvocaceae</taxon>
        <taxon>Volvox</taxon>
    </lineage>
</organism>
<dbReference type="RefSeq" id="XP_002957128.1">
    <property type="nucleotide sequence ID" value="XM_002957082.1"/>
</dbReference>
<accession>D8UES6</accession>
<proteinExistence type="predicted"/>